<evidence type="ECO:0000313" key="5">
    <source>
        <dbReference type="Proteomes" id="UP000298390"/>
    </source>
</evidence>
<proteinExistence type="predicted"/>
<feature type="region of interest" description="Disordered" evidence="1">
    <location>
        <begin position="1"/>
        <end position="42"/>
    </location>
</feature>
<dbReference type="Proteomes" id="UP000814176">
    <property type="component" value="Unassembled WGS sequence"/>
</dbReference>
<feature type="compositionally biased region" description="Polar residues" evidence="1">
    <location>
        <begin position="8"/>
        <end position="19"/>
    </location>
</feature>
<comment type="caution">
    <text evidence="4">The sequence shown here is derived from an EMBL/GenBank/DDBJ whole genome shotgun (WGS) entry which is preliminary data.</text>
</comment>
<dbReference type="AlphaFoldDB" id="A0A4Y9Y0Y8"/>
<dbReference type="Pfam" id="PF20415">
    <property type="entry name" value="DUF6699"/>
    <property type="match status" value="1"/>
</dbReference>
<feature type="domain" description="DUF6699" evidence="2">
    <location>
        <begin position="118"/>
        <end position="204"/>
    </location>
</feature>
<sequence length="223" mass="24070">MQYPPTPSSSATYVPTTPNAPYMSPKDLPPSPVTPTHPLPGHGAHAGAPYMYAVGHGVAPGTPAHNGLMTPPTTPERARGRRGGQYVVHPMFQPSTLRFDVGAQLPHTFWAHHNPTDSFIDPPARCVCINVIGVFRVEVRAGPMGYVTAQDVLATILREMSQTPSGNEVNCFTIETRQAVAAHTRNARRVHYLGTRRLYNGLEVTQVSGGVVYCDLQLAITPA</sequence>
<dbReference type="GeneID" id="72008216"/>
<dbReference type="EMBL" id="SEKV01000610">
    <property type="protein sequence ID" value="TFY55247.1"/>
    <property type="molecule type" value="Genomic_DNA"/>
</dbReference>
<accession>A0A4Y9Y0Y8</accession>
<dbReference type="InterPro" id="IPR046522">
    <property type="entry name" value="DUF6699"/>
</dbReference>
<evidence type="ECO:0000256" key="1">
    <source>
        <dbReference type="SAM" id="MobiDB-lite"/>
    </source>
</evidence>
<protein>
    <recommendedName>
        <fullName evidence="2">DUF6699 domain-containing protein</fullName>
    </recommendedName>
</protein>
<evidence type="ECO:0000259" key="2">
    <source>
        <dbReference type="Pfam" id="PF20415"/>
    </source>
</evidence>
<name>A0A4Y9Y0Y8_9APHY</name>
<dbReference type="Proteomes" id="UP000298390">
    <property type="component" value="Unassembled WGS sequence"/>
</dbReference>
<reference evidence="3 6" key="2">
    <citation type="journal article" date="2021" name="Environ. Microbiol.">
        <title>Gene family expansions and transcriptome signatures uncover fungal adaptations to wood decay.</title>
        <authorList>
            <person name="Hage H."/>
            <person name="Miyauchi S."/>
            <person name="Viragh M."/>
            <person name="Drula E."/>
            <person name="Min B."/>
            <person name="Chaduli D."/>
            <person name="Navarro D."/>
            <person name="Favel A."/>
            <person name="Norest M."/>
            <person name="Lesage-Meessen L."/>
            <person name="Balint B."/>
            <person name="Merenyi Z."/>
            <person name="de Eugenio L."/>
            <person name="Morin E."/>
            <person name="Martinez A.T."/>
            <person name="Baldrian P."/>
            <person name="Stursova M."/>
            <person name="Martinez M.J."/>
            <person name="Novotny C."/>
            <person name="Magnuson J.K."/>
            <person name="Spatafora J.W."/>
            <person name="Maurice S."/>
            <person name="Pangilinan J."/>
            <person name="Andreopoulos W."/>
            <person name="LaButti K."/>
            <person name="Hundley H."/>
            <person name="Na H."/>
            <person name="Kuo A."/>
            <person name="Barry K."/>
            <person name="Lipzen A."/>
            <person name="Henrissat B."/>
            <person name="Riley R."/>
            <person name="Ahrendt S."/>
            <person name="Nagy L.G."/>
            <person name="Grigoriev I.V."/>
            <person name="Martin F."/>
            <person name="Rosso M.N."/>
        </authorList>
    </citation>
    <scope>NUCLEOTIDE SEQUENCE [LARGE SCALE GENOMIC DNA]</scope>
    <source>
        <strain evidence="3 6">CIRM-BRFM 1785</strain>
    </source>
</reference>
<evidence type="ECO:0000313" key="6">
    <source>
        <dbReference type="Proteomes" id="UP000814176"/>
    </source>
</evidence>
<evidence type="ECO:0000313" key="4">
    <source>
        <dbReference type="EMBL" id="TFY55247.1"/>
    </source>
</evidence>
<keyword evidence="6" id="KW-1185">Reference proteome</keyword>
<gene>
    <name evidence="3" type="ORF">C8Q71DRAFT_858130</name>
    <name evidence="4" type="ORF">EVJ58_g8371</name>
</gene>
<dbReference type="RefSeq" id="XP_047778403.1">
    <property type="nucleotide sequence ID" value="XM_047927484.1"/>
</dbReference>
<dbReference type="EMBL" id="JADCUA010000011">
    <property type="protein sequence ID" value="KAH9836118.1"/>
    <property type="molecule type" value="Genomic_DNA"/>
</dbReference>
<dbReference type="STRING" id="34475.A0A4Y9Y0Y8"/>
<dbReference type="OrthoDB" id="3265169at2759"/>
<feature type="compositionally biased region" description="Pro residues" evidence="1">
    <location>
        <begin position="27"/>
        <end position="38"/>
    </location>
</feature>
<organism evidence="4 5">
    <name type="scientific">Rhodofomes roseus</name>
    <dbReference type="NCBI Taxonomy" id="34475"/>
    <lineage>
        <taxon>Eukaryota</taxon>
        <taxon>Fungi</taxon>
        <taxon>Dikarya</taxon>
        <taxon>Basidiomycota</taxon>
        <taxon>Agaricomycotina</taxon>
        <taxon>Agaricomycetes</taxon>
        <taxon>Polyporales</taxon>
        <taxon>Rhodofomes</taxon>
    </lineage>
</organism>
<evidence type="ECO:0000313" key="3">
    <source>
        <dbReference type="EMBL" id="KAH9836118.1"/>
    </source>
</evidence>
<reference evidence="4 5" key="1">
    <citation type="submission" date="2019-01" db="EMBL/GenBank/DDBJ databases">
        <title>Genome sequencing of the rare red list fungi Fomitopsis rosea.</title>
        <authorList>
            <person name="Buettner E."/>
            <person name="Kellner H."/>
        </authorList>
    </citation>
    <scope>NUCLEOTIDE SEQUENCE [LARGE SCALE GENOMIC DNA]</scope>
    <source>
        <strain evidence="4 5">DSM 105464</strain>
    </source>
</reference>